<evidence type="ECO:0000313" key="2">
    <source>
        <dbReference type="Proteomes" id="UP000186817"/>
    </source>
</evidence>
<reference evidence="1 2" key="1">
    <citation type="submission" date="2016-02" db="EMBL/GenBank/DDBJ databases">
        <title>Genome analysis of coral dinoflagellate symbionts highlights evolutionary adaptations to a symbiotic lifestyle.</title>
        <authorList>
            <person name="Aranda M."/>
            <person name="Li Y."/>
            <person name="Liew Y.J."/>
            <person name="Baumgarten S."/>
            <person name="Simakov O."/>
            <person name="Wilson M."/>
            <person name="Piel J."/>
            <person name="Ashoor H."/>
            <person name="Bougouffa S."/>
            <person name="Bajic V.B."/>
            <person name="Ryu T."/>
            <person name="Ravasi T."/>
            <person name="Bayer T."/>
            <person name="Micklem G."/>
            <person name="Kim H."/>
            <person name="Bhak J."/>
            <person name="Lajeunesse T.C."/>
            <person name="Voolstra C.R."/>
        </authorList>
    </citation>
    <scope>NUCLEOTIDE SEQUENCE [LARGE SCALE GENOMIC DNA]</scope>
    <source>
        <strain evidence="1 2">CCMP2467</strain>
    </source>
</reference>
<proteinExistence type="predicted"/>
<accession>A0A1Q9F5T0</accession>
<gene>
    <name evidence="1" type="ORF">AK812_SmicGene662</name>
</gene>
<dbReference type="OMA" id="PPCEHAC"/>
<dbReference type="AlphaFoldDB" id="A0A1Q9F5T0"/>
<name>A0A1Q9F5T0_SYMMI</name>
<dbReference type="OrthoDB" id="10392688at2759"/>
<protein>
    <submittedName>
        <fullName evidence="1">Uncharacterized protein</fullName>
    </submittedName>
</protein>
<sequence>MPRTPWYDRELGWDHGCEGQLEPTEAFEQLWWLNYWLCCGIGCGRVCDPPCEHACYTACCKCVCQLAPPGNPVCQQVIACCCCRSILMVPPEDMPPCVCCSKRPCGGEVRLRDPHQALDAQDLRWGFWPCWCGCLGMHCRIKGCELCDDYSTDSRYEVKQLCCRAKCLCHDHDEGFHNCFGLSTCLCCWTHYHCPRIEKAPCCVCFNLGASGTKVQTLQ</sequence>
<dbReference type="Proteomes" id="UP000186817">
    <property type="component" value="Unassembled WGS sequence"/>
</dbReference>
<keyword evidence="2" id="KW-1185">Reference proteome</keyword>
<dbReference type="EMBL" id="LSRX01000007">
    <property type="protein sequence ID" value="OLQ15026.1"/>
    <property type="molecule type" value="Genomic_DNA"/>
</dbReference>
<evidence type="ECO:0000313" key="1">
    <source>
        <dbReference type="EMBL" id="OLQ15026.1"/>
    </source>
</evidence>
<organism evidence="1 2">
    <name type="scientific">Symbiodinium microadriaticum</name>
    <name type="common">Dinoflagellate</name>
    <name type="synonym">Zooxanthella microadriatica</name>
    <dbReference type="NCBI Taxonomy" id="2951"/>
    <lineage>
        <taxon>Eukaryota</taxon>
        <taxon>Sar</taxon>
        <taxon>Alveolata</taxon>
        <taxon>Dinophyceae</taxon>
        <taxon>Suessiales</taxon>
        <taxon>Symbiodiniaceae</taxon>
        <taxon>Symbiodinium</taxon>
    </lineage>
</organism>
<comment type="caution">
    <text evidence="1">The sequence shown here is derived from an EMBL/GenBank/DDBJ whole genome shotgun (WGS) entry which is preliminary data.</text>
</comment>